<comment type="caution">
    <text evidence="2">The sequence shown here is derived from an EMBL/GenBank/DDBJ whole genome shotgun (WGS) entry which is preliminary data.</text>
</comment>
<reference evidence="2 3" key="1">
    <citation type="journal article" date="2021" name="Sci. Rep.">
        <title>Genome sequencing of the multicellular alga Astrephomene provides insights into convergent evolution of germ-soma differentiation.</title>
        <authorList>
            <person name="Yamashita S."/>
            <person name="Yamamoto K."/>
            <person name="Matsuzaki R."/>
            <person name="Suzuki S."/>
            <person name="Yamaguchi H."/>
            <person name="Hirooka S."/>
            <person name="Minakuchi Y."/>
            <person name="Miyagishima S."/>
            <person name="Kawachi M."/>
            <person name="Toyoda A."/>
            <person name="Nozaki H."/>
        </authorList>
    </citation>
    <scope>NUCLEOTIDE SEQUENCE [LARGE SCALE GENOMIC DNA]</scope>
    <source>
        <strain evidence="2 3">NIES-4017</strain>
    </source>
</reference>
<protein>
    <submittedName>
        <fullName evidence="2">Uncharacterized protein</fullName>
    </submittedName>
</protein>
<name>A0AAD3E3G6_9CHLO</name>
<proteinExistence type="predicted"/>
<feature type="compositionally biased region" description="Gly residues" evidence="1">
    <location>
        <begin position="38"/>
        <end position="51"/>
    </location>
</feature>
<feature type="non-terminal residue" evidence="2">
    <location>
        <position position="189"/>
    </location>
</feature>
<dbReference type="Gene3D" id="1.10.10.60">
    <property type="entry name" value="Homeodomain-like"/>
    <property type="match status" value="1"/>
</dbReference>
<evidence type="ECO:0000256" key="1">
    <source>
        <dbReference type="SAM" id="MobiDB-lite"/>
    </source>
</evidence>
<dbReference type="EMBL" id="BMAR01000058">
    <property type="protein sequence ID" value="GFR52142.1"/>
    <property type="molecule type" value="Genomic_DNA"/>
</dbReference>
<sequence>TEEARSGAAAAAAGEAGEAGPAGVTAGTTAGTTAEGAGADGGAVPEGGGAPASGRKRRPKGSITKVLTSASAARLRQRMDLLSQLRRGLKELAQPPPPPHSDTAGERRSARVLSSHTHNPNCGVAWELSPALTGKRGVLPPWWLPEHDVQLAHGVVRHGFGAWDAIARDPQYSFESCARATGAVPDVEE</sequence>
<dbReference type="AlphaFoldDB" id="A0AAD3E3G6"/>
<feature type="compositionally biased region" description="Low complexity" evidence="1">
    <location>
        <begin position="1"/>
        <end position="37"/>
    </location>
</feature>
<accession>A0AAD3E3G6</accession>
<feature type="region of interest" description="Disordered" evidence="1">
    <location>
        <begin position="91"/>
        <end position="116"/>
    </location>
</feature>
<evidence type="ECO:0000313" key="3">
    <source>
        <dbReference type="Proteomes" id="UP001054857"/>
    </source>
</evidence>
<dbReference type="Proteomes" id="UP001054857">
    <property type="component" value="Unassembled WGS sequence"/>
</dbReference>
<evidence type="ECO:0000313" key="2">
    <source>
        <dbReference type="EMBL" id="GFR52142.1"/>
    </source>
</evidence>
<keyword evidence="3" id="KW-1185">Reference proteome</keyword>
<feature type="non-terminal residue" evidence="2">
    <location>
        <position position="1"/>
    </location>
</feature>
<gene>
    <name evidence="2" type="ORF">Agub_g14657</name>
</gene>
<feature type="region of interest" description="Disordered" evidence="1">
    <location>
        <begin position="1"/>
        <end position="64"/>
    </location>
</feature>
<organism evidence="2 3">
    <name type="scientific">Astrephomene gubernaculifera</name>
    <dbReference type="NCBI Taxonomy" id="47775"/>
    <lineage>
        <taxon>Eukaryota</taxon>
        <taxon>Viridiplantae</taxon>
        <taxon>Chlorophyta</taxon>
        <taxon>core chlorophytes</taxon>
        <taxon>Chlorophyceae</taxon>
        <taxon>CS clade</taxon>
        <taxon>Chlamydomonadales</taxon>
        <taxon>Astrephomenaceae</taxon>
        <taxon>Astrephomene</taxon>
    </lineage>
</organism>